<dbReference type="EMBL" id="CBXE010000020">
    <property type="protein sequence ID" value="CDL79490.1"/>
    <property type="molecule type" value="Genomic_DNA"/>
</dbReference>
<dbReference type="Gene3D" id="2.40.128.480">
    <property type="entry name" value="Rhodococcus equi virulence-associated protein"/>
    <property type="match status" value="1"/>
</dbReference>
<dbReference type="InterPro" id="IPR038625">
    <property type="entry name" value="R_equi_Vir_sf"/>
</dbReference>
<organism evidence="1 2">
    <name type="scientific">Xenorhabdus cabanillasii JM26</name>
    <dbReference type="NCBI Taxonomy" id="1427517"/>
    <lineage>
        <taxon>Bacteria</taxon>
        <taxon>Pseudomonadati</taxon>
        <taxon>Pseudomonadota</taxon>
        <taxon>Gammaproteobacteria</taxon>
        <taxon>Enterobacterales</taxon>
        <taxon>Morganellaceae</taxon>
        <taxon>Xenorhabdus</taxon>
    </lineage>
</organism>
<proteinExistence type="predicted"/>
<gene>
    <name evidence="1" type="primary">vapA</name>
    <name evidence="1" type="ORF">XCR1_1160003</name>
</gene>
<comment type="caution">
    <text evidence="1">The sequence shown here is derived from an EMBL/GenBank/DDBJ whole genome shotgun (WGS) entry which is preliminary data.</text>
</comment>
<reference evidence="1 2" key="1">
    <citation type="submission" date="2013-11" db="EMBL/GenBank/DDBJ databases">
        <title>Draft genome sequence and annotation of the entomopathogenic bacterium, Xenorhabdus cabanillasi strain JM26.</title>
        <authorList>
            <person name="Gualtieri M."/>
            <person name="Ogier J.C."/>
            <person name="Pages S."/>
            <person name="Givaudan A."/>
            <person name="Gaudriault S."/>
        </authorList>
    </citation>
    <scope>NUCLEOTIDE SEQUENCE [LARGE SCALE GENOMIC DNA]</scope>
    <source>
        <strain evidence="1 2">JM26</strain>
    </source>
</reference>
<sequence>MSKVKENEINLKFIEDFKKNMEGKLEPSVIDDAVEKLFFWENKKYPAIGTVESFIFYIRFDIIINADKKHFQGNAGGLTTPGIGSVFGNVHTDDLVKLYSDTVSFAFHATAITFNVFFFNSYSQTLGYFSGGAISIVSGIGGGTGSWS</sequence>
<dbReference type="InterPro" id="IPR008810">
    <property type="entry name" value="R_equi_Vir"/>
</dbReference>
<name>W1IQK4_9GAMM</name>
<accession>W1IQK4</accession>
<dbReference type="Pfam" id="PF05526">
    <property type="entry name" value="R_equi_Vir"/>
    <property type="match status" value="1"/>
</dbReference>
<dbReference type="OrthoDB" id="1366306at2"/>
<dbReference type="AlphaFoldDB" id="W1IQK4"/>
<evidence type="ECO:0000313" key="1">
    <source>
        <dbReference type="EMBL" id="CDL79490.1"/>
    </source>
</evidence>
<dbReference type="RefSeq" id="WP_038259955.1">
    <property type="nucleotide sequence ID" value="NZ_CAWLVK010000020.1"/>
</dbReference>
<protein>
    <submittedName>
        <fullName evidence="1">Virulence associated protein VapA</fullName>
    </submittedName>
</protein>
<dbReference type="Proteomes" id="UP000019197">
    <property type="component" value="Unassembled WGS sequence"/>
</dbReference>
<evidence type="ECO:0000313" key="2">
    <source>
        <dbReference type="Proteomes" id="UP000019197"/>
    </source>
</evidence>